<evidence type="ECO:0000256" key="5">
    <source>
        <dbReference type="ARBA" id="ARBA00060595"/>
    </source>
</evidence>
<dbReference type="InterPro" id="IPR040190">
    <property type="entry name" value="MURQ/GCKR"/>
</dbReference>
<dbReference type="SUPFAM" id="SSF53697">
    <property type="entry name" value="SIS domain"/>
    <property type="match status" value="1"/>
</dbReference>
<evidence type="ECO:0000256" key="1">
    <source>
        <dbReference type="ARBA" id="ARBA00011738"/>
    </source>
</evidence>
<evidence type="ECO:0000256" key="9">
    <source>
        <dbReference type="ARBA" id="ARBA00070061"/>
    </source>
</evidence>
<dbReference type="Proteomes" id="UP001070352">
    <property type="component" value="Unassembled WGS sequence"/>
</dbReference>
<dbReference type="Pfam" id="PF20741">
    <property type="entry name" value="GKRP-like_C"/>
    <property type="match status" value="1"/>
</dbReference>
<evidence type="ECO:0000256" key="8">
    <source>
        <dbReference type="ARBA" id="ARBA00067056"/>
    </source>
</evidence>
<evidence type="ECO:0000256" key="6">
    <source>
        <dbReference type="ARBA" id="ARBA00060672"/>
    </source>
</evidence>
<comment type="function">
    <text evidence="12">Specifically catalyzes the cleavage of the D-lactyl ether substituent of MurNAc 6-phosphate, producing GlcNAc 6-phosphate and D-lactate.</text>
</comment>
<dbReference type="GO" id="GO:0016803">
    <property type="term" value="F:ether hydrolase activity"/>
    <property type="evidence" value="ECO:0007669"/>
    <property type="project" value="TreeGrafter"/>
</dbReference>
<evidence type="ECO:0000256" key="11">
    <source>
        <dbReference type="ARBA" id="ARBA00084049"/>
    </source>
</evidence>
<evidence type="ECO:0000256" key="10">
    <source>
        <dbReference type="ARBA" id="ARBA00077905"/>
    </source>
</evidence>
<dbReference type="HAMAP" id="MF_00068">
    <property type="entry name" value="MurQ"/>
    <property type="match status" value="1"/>
</dbReference>
<comment type="pathway">
    <text evidence="12">Amino-sugar metabolism; N-acetylmuramate degradation.</text>
</comment>
<comment type="catalytic activity">
    <reaction evidence="4 12">
        <text>N-acetyl-D-muramate 6-phosphate + H2O = N-acetyl-D-glucosamine 6-phosphate + (R)-lactate</text>
        <dbReference type="Rhea" id="RHEA:26410"/>
        <dbReference type="ChEBI" id="CHEBI:15377"/>
        <dbReference type="ChEBI" id="CHEBI:16004"/>
        <dbReference type="ChEBI" id="CHEBI:57513"/>
        <dbReference type="ChEBI" id="CHEBI:58722"/>
        <dbReference type="EC" id="4.2.1.126"/>
    </reaction>
</comment>
<dbReference type="RefSeq" id="WP_003223639.1">
    <property type="nucleotide sequence ID" value="NZ_CBCRWV010000012.1"/>
</dbReference>
<comment type="similarity">
    <text evidence="7 12">Belongs to the GCKR-like family. MurNAc-6-P etherase subfamily.</text>
</comment>
<dbReference type="GO" id="GO:0046348">
    <property type="term" value="P:amino sugar catabolic process"/>
    <property type="evidence" value="ECO:0007669"/>
    <property type="project" value="InterPro"/>
</dbReference>
<dbReference type="GO" id="GO:0009254">
    <property type="term" value="P:peptidoglycan turnover"/>
    <property type="evidence" value="ECO:0007669"/>
    <property type="project" value="TreeGrafter"/>
</dbReference>
<dbReference type="PANTHER" id="PTHR10088">
    <property type="entry name" value="GLUCOKINASE REGULATORY PROTEIN"/>
    <property type="match status" value="1"/>
</dbReference>
<dbReference type="FunFam" id="3.40.50.10490:FF:000014">
    <property type="entry name" value="N-acetylmuramic acid 6-phosphate etherase"/>
    <property type="match status" value="1"/>
</dbReference>
<dbReference type="GO" id="GO:0016835">
    <property type="term" value="F:carbon-oxygen lyase activity"/>
    <property type="evidence" value="ECO:0007669"/>
    <property type="project" value="UniProtKB-UniRule"/>
</dbReference>
<dbReference type="InterPro" id="IPR046348">
    <property type="entry name" value="SIS_dom_sf"/>
</dbReference>
<dbReference type="PROSITE" id="PS51464">
    <property type="entry name" value="SIS"/>
    <property type="match status" value="1"/>
</dbReference>
<dbReference type="NCBIfam" id="NF009222">
    <property type="entry name" value="PRK12570.1"/>
    <property type="match status" value="1"/>
</dbReference>
<comment type="pathway">
    <text evidence="6">Cell wall biogenesis.</text>
</comment>
<comment type="caution">
    <text evidence="14">The sequence shown here is derived from an EMBL/GenBank/DDBJ whole genome shotgun (WGS) entry which is preliminary data.</text>
</comment>
<comment type="subunit">
    <text evidence="1 12">Homodimer.</text>
</comment>
<dbReference type="PANTHER" id="PTHR10088:SF4">
    <property type="entry name" value="GLUCOKINASE REGULATORY PROTEIN"/>
    <property type="match status" value="1"/>
</dbReference>
<evidence type="ECO:0000256" key="4">
    <source>
        <dbReference type="ARBA" id="ARBA00051747"/>
    </source>
</evidence>
<evidence type="ECO:0000313" key="15">
    <source>
        <dbReference type="Proteomes" id="UP001070352"/>
    </source>
</evidence>
<organism evidence="14 15">
    <name type="scientific">Bacillus spizizenii</name>
    <name type="common">Bacillus subtilis subsp. spizizenii</name>
    <dbReference type="NCBI Taxonomy" id="96241"/>
    <lineage>
        <taxon>Bacteria</taxon>
        <taxon>Bacillati</taxon>
        <taxon>Bacillota</taxon>
        <taxon>Bacilli</taxon>
        <taxon>Bacillales</taxon>
        <taxon>Bacillaceae</taxon>
        <taxon>Bacillus</taxon>
    </lineage>
</organism>
<evidence type="ECO:0000259" key="13">
    <source>
        <dbReference type="PROSITE" id="PS51464"/>
    </source>
</evidence>
<dbReference type="AlphaFoldDB" id="A0A9Q4DNY3"/>
<dbReference type="GO" id="GO:0097367">
    <property type="term" value="F:carbohydrate derivative binding"/>
    <property type="evidence" value="ECO:0007669"/>
    <property type="project" value="InterPro"/>
</dbReference>
<feature type="active site" evidence="12">
    <location>
        <position position="118"/>
    </location>
</feature>
<keyword evidence="2 12" id="KW-0456">Lyase</keyword>
<dbReference type="Gene3D" id="3.40.50.10490">
    <property type="entry name" value="Glucose-6-phosphate isomerase like protein, domain 1"/>
    <property type="match status" value="1"/>
</dbReference>
<gene>
    <name evidence="12 14" type="primary">murQ</name>
    <name evidence="14" type="ORF">MOC45_10325</name>
</gene>
<dbReference type="EC" id="4.2.1.126" evidence="8 12"/>
<comment type="pathway">
    <text evidence="5">Amino-sugar metabolism; 1,6-anhydro-N-acetylmuramate degradation.</text>
</comment>
<dbReference type="PROSITE" id="PS01272">
    <property type="entry name" value="GCKR"/>
    <property type="match status" value="1"/>
</dbReference>
<dbReference type="NCBIfam" id="TIGR00274">
    <property type="entry name" value="N-acetylmuramic acid 6-phosphate etherase"/>
    <property type="match status" value="1"/>
</dbReference>
<dbReference type="InterPro" id="IPR005486">
    <property type="entry name" value="Glucokinase_regulatory_CS"/>
</dbReference>
<reference evidence="14" key="1">
    <citation type="submission" date="2022-02" db="EMBL/GenBank/DDBJ databases">
        <title>Crop Bioprotection Bacillus Genome Sequencing.</title>
        <authorList>
            <person name="Dunlap C."/>
        </authorList>
    </citation>
    <scope>NUCLEOTIDE SEQUENCE</scope>
    <source>
        <strain evidence="14">M18B4</strain>
    </source>
</reference>
<evidence type="ECO:0000313" key="14">
    <source>
        <dbReference type="EMBL" id="MCY8120998.1"/>
    </source>
</evidence>
<proteinExistence type="inferred from homology"/>
<comment type="miscellaneous">
    <text evidence="12">A lyase-type mechanism (elimination/hydration) is suggested for the cleavage of the lactyl ether bond of MurNAc 6-phosphate, with the formation of an alpha,beta-unsaturated aldehyde intermediate with (E)-stereochemistry, followed by the syn addition of water to give product.</text>
</comment>
<feature type="active site" description="Proton donor" evidence="12">
    <location>
        <position position="87"/>
    </location>
</feature>
<feature type="domain" description="SIS" evidence="13">
    <location>
        <begin position="59"/>
        <end position="222"/>
    </location>
</feature>
<dbReference type="InterPro" id="IPR005488">
    <property type="entry name" value="Etherase_MurQ"/>
</dbReference>
<dbReference type="CDD" id="cd05007">
    <property type="entry name" value="SIS_Etherase"/>
    <property type="match status" value="1"/>
</dbReference>
<evidence type="ECO:0000256" key="2">
    <source>
        <dbReference type="ARBA" id="ARBA00023239"/>
    </source>
</evidence>
<protein>
    <recommendedName>
        <fullName evidence="9 12">N-acetylmuramic acid 6-phosphate etherase</fullName>
        <shortName evidence="12">MurNAc-6-P etherase</shortName>
        <ecNumber evidence="8 12">4.2.1.126</ecNumber>
    </recommendedName>
    <alternativeName>
        <fullName evidence="11 12">N-acetylmuramic acid 6-phosphate hydrolase</fullName>
    </alternativeName>
    <alternativeName>
        <fullName evidence="10 12">N-acetylmuramic acid 6-phosphate lyase</fullName>
    </alternativeName>
</protein>
<evidence type="ECO:0000256" key="3">
    <source>
        <dbReference type="ARBA" id="ARBA00023277"/>
    </source>
</evidence>
<dbReference type="Gene3D" id="1.10.8.1080">
    <property type="match status" value="1"/>
</dbReference>
<dbReference type="Pfam" id="PF22645">
    <property type="entry name" value="GKRP_SIS_N"/>
    <property type="match status" value="1"/>
</dbReference>
<keyword evidence="3 12" id="KW-0119">Carbohydrate metabolism</keyword>
<dbReference type="InterPro" id="IPR001347">
    <property type="entry name" value="SIS_dom"/>
</dbReference>
<sequence length="305" mass="32703">MSKPLNLHRLTTESRNSQTAEIHKANTLGILKMINNEDLKVAAAVQQVLPDIKTAVDCAYDSFQNGGRLIYTGAGTSGRLGVMDAVECPPTYSVSPDQVIGIMAGGPKAFLQAAEGIEDSEKAGAEDLKNIQLTSNDTVIAIAASGRTPYAAGALTYARKVGAHTIALTCNENSAISKDADHSIEVVVGPEAITGSTRMKAATAHKMILNMISTAVMVKIGKVYENLMVDVNVSNKKLKERAISIIQSLTNASYDTARHTLEKANHHVKTAIVMLKTSTDQEQAKTLLDETNGFIDKAIEHYHSR</sequence>
<dbReference type="EMBL" id="JALANJ010000014">
    <property type="protein sequence ID" value="MCY8120998.1"/>
    <property type="molecule type" value="Genomic_DNA"/>
</dbReference>
<evidence type="ECO:0000256" key="7">
    <source>
        <dbReference type="ARBA" id="ARBA00061234"/>
    </source>
</evidence>
<evidence type="ECO:0000256" key="12">
    <source>
        <dbReference type="HAMAP-Rule" id="MF_00068"/>
    </source>
</evidence>
<dbReference type="FunFam" id="1.10.8.1080:FF:000001">
    <property type="entry name" value="N-acetylmuramic acid 6-phosphate etherase"/>
    <property type="match status" value="1"/>
</dbReference>
<dbReference type="NCBIfam" id="NF003915">
    <property type="entry name" value="PRK05441.1"/>
    <property type="match status" value="1"/>
</dbReference>
<name>A0A9Q4DNY3_BACSC</name>
<accession>A0A9Q4DNY3</accession>